<reference evidence="2" key="1">
    <citation type="journal article" date="2019" name="Int. J. Syst. Evol. Microbiol.">
        <title>The Global Catalogue of Microorganisms (GCM) 10K type strain sequencing project: providing services to taxonomists for standard genome sequencing and annotation.</title>
        <authorList>
            <consortium name="The Broad Institute Genomics Platform"/>
            <consortium name="The Broad Institute Genome Sequencing Center for Infectious Disease"/>
            <person name="Wu L."/>
            <person name="Ma J."/>
        </authorList>
    </citation>
    <scope>NUCLEOTIDE SEQUENCE [LARGE SCALE GENOMIC DNA]</scope>
    <source>
        <strain evidence="2">JCM 5067</strain>
    </source>
</reference>
<organism evidence="1 2">
    <name type="scientific">Streptomyces crystallinus</name>
    <dbReference type="NCBI Taxonomy" id="68191"/>
    <lineage>
        <taxon>Bacteria</taxon>
        <taxon>Bacillati</taxon>
        <taxon>Actinomycetota</taxon>
        <taxon>Actinomycetes</taxon>
        <taxon>Kitasatosporales</taxon>
        <taxon>Streptomycetaceae</taxon>
        <taxon>Streptomyces</taxon>
    </lineage>
</organism>
<dbReference type="Gene3D" id="3.40.50.300">
    <property type="entry name" value="P-loop containing nucleotide triphosphate hydrolases"/>
    <property type="match status" value="1"/>
</dbReference>
<dbReference type="EMBL" id="BAAACA010000004">
    <property type="protein sequence ID" value="GAA0579191.1"/>
    <property type="molecule type" value="Genomic_DNA"/>
</dbReference>
<keyword evidence="2" id="KW-1185">Reference proteome</keyword>
<proteinExistence type="predicted"/>
<gene>
    <name evidence="1" type="ORF">GCM10010394_04680</name>
</gene>
<dbReference type="Proteomes" id="UP001500668">
    <property type="component" value="Unassembled WGS sequence"/>
</dbReference>
<dbReference type="Pfam" id="PF13481">
    <property type="entry name" value="AAA_25"/>
    <property type="match status" value="1"/>
</dbReference>
<sequence length="276" mass="29906">MLHLRHWPPATGRPLILTLSQALHKRGSAGEPIPTTLKALHDLGVHIRRGQLHLIAAGPGTGKSALALNVAIKSAVPTMYFSADSDAFTQYVRSAANISGWTTEQVESAIEQGRTESFDAALAGLDIRWSFDASPDLDEIEQSLIAYAMIYGWPALVIIDNVTNVAAPEMGEGHAALDELCAFFHDLARRMESAIVLLHHVTGPYNDGVNPIPLSGIKGQVGRVPEVILTLHRGGTEFEGYDLRVSNVKNRGGKADASGFTFARLQWQPERMQIIG</sequence>
<dbReference type="RefSeq" id="WP_344069304.1">
    <property type="nucleotide sequence ID" value="NZ_BAAACA010000004.1"/>
</dbReference>
<protein>
    <submittedName>
        <fullName evidence="1">Uncharacterized protein</fullName>
    </submittedName>
</protein>
<evidence type="ECO:0000313" key="2">
    <source>
        <dbReference type="Proteomes" id="UP001500668"/>
    </source>
</evidence>
<name>A0ABP3Q3U0_9ACTN</name>
<dbReference type="SUPFAM" id="SSF52540">
    <property type="entry name" value="P-loop containing nucleoside triphosphate hydrolases"/>
    <property type="match status" value="1"/>
</dbReference>
<evidence type="ECO:0000313" key="1">
    <source>
        <dbReference type="EMBL" id="GAA0579191.1"/>
    </source>
</evidence>
<accession>A0ABP3Q3U0</accession>
<comment type="caution">
    <text evidence="1">The sequence shown here is derived from an EMBL/GenBank/DDBJ whole genome shotgun (WGS) entry which is preliminary data.</text>
</comment>
<dbReference type="InterPro" id="IPR027417">
    <property type="entry name" value="P-loop_NTPase"/>
</dbReference>